<evidence type="ECO:0000256" key="2">
    <source>
        <dbReference type="ARBA" id="ARBA00023085"/>
    </source>
</evidence>
<feature type="region of interest" description="Disordered" evidence="6">
    <location>
        <begin position="740"/>
        <end position="768"/>
    </location>
</feature>
<evidence type="ECO:0000256" key="5">
    <source>
        <dbReference type="RuleBase" id="RU361173"/>
    </source>
</evidence>
<sequence length="792" mass="85442">MDQYLGDWQPTDLGDPARLRPDFIVAADGSGTHRTVQAALDALPAAGADAHRHNILIRPGVYREALCVQGKAPFRLYGLGAPQDVVIVEGRYAGLPRPMPPAATAAERQAASEHVRRVALPEGCQVPLGATTVGAARSSGPTTTASPVPTYGTPGSASVTLLSDDVQLQRLTIANDAMDKVRGGEAYPPGAGEKGGAQAVALLTRGDRLQLEEVRLLGHQDTFEAERVTGRPGRVLVRRSEIRGDVDFIFGGATLIIDDSLIVSRAGRRQAGNGGHVIAPSTPQDERFGLLIQRSRWLAEPGVAAASISLGRAWDRGVTPGTWVPGAAVPNGQAVLRDNLLGPHLTGWASSTSRRPFSTEGSAANRMAEYRNQALPLAAFERLPDGDGWASIDGGTHGGAQAPLEAIRWVQTRADLNAALALGDTPKILAIAGRIDLAANASGQRLDIDAFRDPAFDLTAFAKAYDPATWGRKAPEGPLEEARRRSARNQAAQVLVRIPSNTTVIGITPDAGFDGGSLMLERVRQVILRNLRFSDAYDYFPAWDPMDNGHGEWNSEYDTVSLREADQVWVDHCSFDDGQRPDRDEPAVLGRPLQRHDGLLDITRQSDRVTVSWNVFRQHDKTMLIGGSDNHKEDRGRLRVTLHHNLWEAVKERTPRVRYGQVHVANNLYGVKADQPEGYTYSLGVGFESRLLSEHNAWELPAMVPPTQVVRFLKGQRFEDHGSIINGAPVDFSRLLTPAAPAGASASTPSTASAPPRGPVPVDWTPPYAWRPDPASEVASRVRQGAGAGRLW</sequence>
<feature type="compositionally biased region" description="Low complexity" evidence="6">
    <location>
        <begin position="740"/>
        <end position="755"/>
    </location>
</feature>
<keyword evidence="3 5" id="KW-0456">Lyase</keyword>
<evidence type="ECO:0000256" key="3">
    <source>
        <dbReference type="ARBA" id="ARBA00023239"/>
    </source>
</evidence>
<keyword evidence="1" id="KW-0378">Hydrolase</keyword>
<proteinExistence type="inferred from homology"/>
<dbReference type="Pfam" id="PF01095">
    <property type="entry name" value="Pectinesterase"/>
    <property type="match status" value="1"/>
</dbReference>
<feature type="compositionally biased region" description="Polar residues" evidence="6">
    <location>
        <begin position="139"/>
        <end position="152"/>
    </location>
</feature>
<keyword evidence="9" id="KW-1185">Reference proteome</keyword>
<protein>
    <submittedName>
        <fullName evidence="8">Pectate lyase/pectin methylesterase-like acyl-CoA thioesterase</fullName>
    </submittedName>
</protein>
<keyword evidence="5" id="KW-0624">Polysaccharide degradation</keyword>
<evidence type="ECO:0000313" key="9">
    <source>
        <dbReference type="Proteomes" id="UP000574369"/>
    </source>
</evidence>
<keyword evidence="2" id="KW-0063">Aspartyl esterase</keyword>
<dbReference type="PANTHER" id="PTHR31683">
    <property type="entry name" value="PECTATE LYASE 18-RELATED"/>
    <property type="match status" value="1"/>
</dbReference>
<dbReference type="RefSeq" id="WP_184294058.1">
    <property type="nucleotide sequence ID" value="NZ_JACHXO010000001.1"/>
</dbReference>
<dbReference type="InterPro" id="IPR033131">
    <property type="entry name" value="Pectinesterase_Asp_AS"/>
</dbReference>
<feature type="region of interest" description="Disordered" evidence="6">
    <location>
        <begin position="131"/>
        <end position="152"/>
    </location>
</feature>
<evidence type="ECO:0000256" key="4">
    <source>
        <dbReference type="PROSITE-ProRule" id="PRU10040"/>
    </source>
</evidence>
<dbReference type="Pfam" id="PF00544">
    <property type="entry name" value="Pectate_lyase_4"/>
    <property type="match status" value="1"/>
</dbReference>
<dbReference type="InterPro" id="IPR012334">
    <property type="entry name" value="Pectin_lyas_fold"/>
</dbReference>
<dbReference type="InterPro" id="IPR002022">
    <property type="entry name" value="Pec_lyase"/>
</dbReference>
<dbReference type="SMART" id="SM00656">
    <property type="entry name" value="Amb_all"/>
    <property type="match status" value="1"/>
</dbReference>
<evidence type="ECO:0000313" key="8">
    <source>
        <dbReference type="EMBL" id="MBB3193182.1"/>
    </source>
</evidence>
<feature type="domain" description="Pectate lyase" evidence="7">
    <location>
        <begin position="470"/>
        <end position="704"/>
    </location>
</feature>
<dbReference type="PANTHER" id="PTHR31683:SF18">
    <property type="entry name" value="PECTATE LYASE 21-RELATED"/>
    <property type="match status" value="1"/>
</dbReference>
<evidence type="ECO:0000256" key="6">
    <source>
        <dbReference type="SAM" id="MobiDB-lite"/>
    </source>
</evidence>
<reference evidence="8 9" key="1">
    <citation type="submission" date="2020-08" db="EMBL/GenBank/DDBJ databases">
        <title>Genomic Encyclopedia of Type Strains, Phase III (KMG-III): the genomes of soil and plant-associated and newly described type strains.</title>
        <authorList>
            <person name="Whitman W."/>
        </authorList>
    </citation>
    <scope>NUCLEOTIDE SEQUENCE [LARGE SCALE GENOMIC DNA]</scope>
    <source>
        <strain evidence="8 9">CECT 7247</strain>
    </source>
</reference>
<dbReference type="Gene3D" id="2.160.20.10">
    <property type="entry name" value="Single-stranded right-handed beta-helix, Pectin lyase-like"/>
    <property type="match status" value="2"/>
</dbReference>
<keyword evidence="5" id="KW-0964">Secreted</keyword>
<organism evidence="8 9">
    <name type="scientific">Roseateles terrae</name>
    <dbReference type="NCBI Taxonomy" id="431060"/>
    <lineage>
        <taxon>Bacteria</taxon>
        <taxon>Pseudomonadati</taxon>
        <taxon>Pseudomonadota</taxon>
        <taxon>Betaproteobacteria</taxon>
        <taxon>Burkholderiales</taxon>
        <taxon>Sphaerotilaceae</taxon>
        <taxon>Roseateles</taxon>
    </lineage>
</organism>
<evidence type="ECO:0000256" key="1">
    <source>
        <dbReference type="ARBA" id="ARBA00022801"/>
    </source>
</evidence>
<dbReference type="InterPro" id="IPR000070">
    <property type="entry name" value="Pectinesterase_cat"/>
</dbReference>
<dbReference type="SUPFAM" id="SSF51126">
    <property type="entry name" value="Pectin lyase-like"/>
    <property type="match status" value="2"/>
</dbReference>
<feature type="active site" evidence="4">
    <location>
        <position position="247"/>
    </location>
</feature>
<evidence type="ECO:0000259" key="7">
    <source>
        <dbReference type="SMART" id="SM00656"/>
    </source>
</evidence>
<dbReference type="EMBL" id="JACHXO010000001">
    <property type="protein sequence ID" value="MBB3193182.1"/>
    <property type="molecule type" value="Genomic_DNA"/>
</dbReference>
<keyword evidence="5" id="KW-0119">Carbohydrate metabolism</keyword>
<comment type="caution">
    <text evidence="8">The sequence shown here is derived from an EMBL/GenBank/DDBJ whole genome shotgun (WGS) entry which is preliminary data.</text>
</comment>
<gene>
    <name evidence="8" type="ORF">FHS28_000547</name>
</gene>
<dbReference type="Proteomes" id="UP000574369">
    <property type="component" value="Unassembled WGS sequence"/>
</dbReference>
<comment type="similarity">
    <text evidence="5">Belongs to the polysaccharide lyase 1 family.</text>
</comment>
<dbReference type="InterPro" id="IPR045032">
    <property type="entry name" value="PEL"/>
</dbReference>
<comment type="subcellular location">
    <subcellularLocation>
        <location evidence="5">Secreted</location>
    </subcellularLocation>
</comment>
<accession>A0ABR6GNB8</accession>
<name>A0ABR6GNB8_9BURK</name>
<dbReference type="InterPro" id="IPR011050">
    <property type="entry name" value="Pectin_lyase_fold/virulence"/>
</dbReference>
<dbReference type="PROSITE" id="PS00503">
    <property type="entry name" value="PECTINESTERASE_2"/>
    <property type="match status" value="1"/>
</dbReference>